<dbReference type="PROSITE" id="PS50005">
    <property type="entry name" value="TPR"/>
    <property type="match status" value="2"/>
</dbReference>
<keyword evidence="2" id="KW-0732">Signal</keyword>
<feature type="signal peptide" evidence="2">
    <location>
        <begin position="1"/>
        <end position="25"/>
    </location>
</feature>
<reference evidence="4" key="1">
    <citation type="submission" date="2018-02" db="EMBL/GenBank/DDBJ databases">
        <authorList>
            <person name="Hausmann B."/>
        </authorList>
    </citation>
    <scope>NUCLEOTIDE SEQUENCE [LARGE SCALE GENOMIC DNA]</scope>
    <source>
        <strain evidence="4">Peat soil MAG SbA5</strain>
    </source>
</reference>
<dbReference type="InterPro" id="IPR011990">
    <property type="entry name" value="TPR-like_helical_dom_sf"/>
</dbReference>
<dbReference type="SMART" id="SM00028">
    <property type="entry name" value="TPR"/>
    <property type="match status" value="3"/>
</dbReference>
<feature type="repeat" description="TPR" evidence="1">
    <location>
        <begin position="267"/>
        <end position="300"/>
    </location>
</feature>
<dbReference type="SUPFAM" id="SSF49452">
    <property type="entry name" value="Starch-binding domain-like"/>
    <property type="match status" value="1"/>
</dbReference>
<feature type="repeat" description="TPR" evidence="1">
    <location>
        <begin position="225"/>
        <end position="258"/>
    </location>
</feature>
<protein>
    <submittedName>
        <fullName evidence="3">Uncharacterized protein</fullName>
    </submittedName>
</protein>
<accession>A0A2N9L1U6</accession>
<dbReference type="SUPFAM" id="SSF48452">
    <property type="entry name" value="TPR-like"/>
    <property type="match status" value="1"/>
</dbReference>
<dbReference type="EMBL" id="OKRB01000001">
    <property type="protein sequence ID" value="SPE17317.1"/>
    <property type="molecule type" value="Genomic_DNA"/>
</dbReference>
<gene>
    <name evidence="3" type="ORF">SBA5_10003</name>
</gene>
<dbReference type="AlphaFoldDB" id="A0A2N9L1U6"/>
<dbReference type="OrthoDB" id="108250at2"/>
<dbReference type="Gene3D" id="1.25.40.10">
    <property type="entry name" value="Tetratricopeptide repeat domain"/>
    <property type="match status" value="2"/>
</dbReference>
<evidence type="ECO:0000313" key="4">
    <source>
        <dbReference type="Proteomes" id="UP000239735"/>
    </source>
</evidence>
<evidence type="ECO:0000313" key="3">
    <source>
        <dbReference type="EMBL" id="SPE17317.1"/>
    </source>
</evidence>
<feature type="chain" id="PRO_5014796176" evidence="2">
    <location>
        <begin position="26"/>
        <end position="406"/>
    </location>
</feature>
<dbReference type="InterPro" id="IPR019734">
    <property type="entry name" value="TPR_rpt"/>
</dbReference>
<evidence type="ECO:0000256" key="1">
    <source>
        <dbReference type="PROSITE-ProRule" id="PRU00339"/>
    </source>
</evidence>
<sequence>MKRNLSIRLGLTAAVGLLACVLAPAQDQQPAAANAANAGKIHGRVINPTGQPQGAGSVSLSTDGGATLKYTFPVSDTGEYTGEAPAGTYMLIYRAPDTPAGKMVDSIRGVKIVAGQDTAQDDDMSRQEYIDKMSPDEKKQLEDLKKSNADALKANQLINVLNADLRTVGQDKKDIDGANASAVQALGATASKADIANKAEEIKTAKYTDIESLMTKDTGLKTDEALLWVNLGYGQAGLKKYDDAITSYKKAIDLESASKKPRGGVLGLANAGLGEIYARTGKVQDANAAYDAAAKADPTNAALHLRNEAVIFFQQNNGPAQVAAADEAIKVDPNQAILYYIKGQGLVQNATVDPKTQRIVLPPECTAAYQKYLDLAPTGPYADEVAGILQQAGEKVSSSYKAPKSK</sequence>
<keyword evidence="1" id="KW-0802">TPR repeat</keyword>
<organism evidence="3 4">
    <name type="scientific">Candidatus Sulfuritelmatomonas gaucii</name>
    <dbReference type="NCBI Taxonomy" id="2043161"/>
    <lineage>
        <taxon>Bacteria</taxon>
        <taxon>Pseudomonadati</taxon>
        <taxon>Acidobacteriota</taxon>
        <taxon>Terriglobia</taxon>
        <taxon>Terriglobales</taxon>
        <taxon>Acidobacteriaceae</taxon>
        <taxon>Candidatus Sulfuritelmatomonas</taxon>
    </lineage>
</organism>
<dbReference type="InterPro" id="IPR013784">
    <property type="entry name" value="Carb-bd-like_fold"/>
</dbReference>
<dbReference type="GO" id="GO:0030246">
    <property type="term" value="F:carbohydrate binding"/>
    <property type="evidence" value="ECO:0007669"/>
    <property type="project" value="InterPro"/>
</dbReference>
<proteinExistence type="predicted"/>
<dbReference type="PROSITE" id="PS51257">
    <property type="entry name" value="PROKAR_LIPOPROTEIN"/>
    <property type="match status" value="1"/>
</dbReference>
<evidence type="ECO:0000256" key="2">
    <source>
        <dbReference type="SAM" id="SignalP"/>
    </source>
</evidence>
<dbReference type="Proteomes" id="UP000239735">
    <property type="component" value="Unassembled WGS sequence"/>
</dbReference>
<name>A0A2N9L1U6_9BACT</name>